<feature type="compositionally biased region" description="Basic residues" evidence="5">
    <location>
        <begin position="579"/>
        <end position="590"/>
    </location>
</feature>
<dbReference type="Proteomes" id="UP001153069">
    <property type="component" value="Unassembled WGS sequence"/>
</dbReference>
<keyword evidence="3" id="KW-0698">rRNA processing</keyword>
<evidence type="ECO:0000256" key="1">
    <source>
        <dbReference type="ARBA" id="ARBA00004123"/>
    </source>
</evidence>
<feature type="compositionally biased region" description="Polar residues" evidence="5">
    <location>
        <begin position="75"/>
        <end position="92"/>
    </location>
</feature>
<dbReference type="Pfam" id="PF05997">
    <property type="entry name" value="Nop52"/>
    <property type="match status" value="2"/>
</dbReference>
<dbReference type="PANTHER" id="PTHR13026:SF0">
    <property type="entry name" value="RIBOSOMAL RNA PROCESSING 1B"/>
    <property type="match status" value="1"/>
</dbReference>
<dbReference type="GO" id="GO:0030688">
    <property type="term" value="C:preribosome, small subunit precursor"/>
    <property type="evidence" value="ECO:0007669"/>
    <property type="project" value="InterPro"/>
</dbReference>
<evidence type="ECO:0000256" key="3">
    <source>
        <dbReference type="ARBA" id="ARBA00022552"/>
    </source>
</evidence>
<proteinExistence type="inferred from homology"/>
<gene>
    <name evidence="6" type="ORF">SEMRO_389_G132510.1</name>
</gene>
<protein>
    <submittedName>
        <fullName evidence="6">RNA processing protein 1 homolog B</fullName>
    </submittedName>
</protein>
<evidence type="ECO:0000313" key="7">
    <source>
        <dbReference type="Proteomes" id="UP001153069"/>
    </source>
</evidence>
<comment type="subcellular location">
    <subcellularLocation>
        <location evidence="1">Nucleus</location>
    </subcellularLocation>
</comment>
<reference evidence="6" key="1">
    <citation type="submission" date="2020-06" db="EMBL/GenBank/DDBJ databases">
        <authorList>
            <consortium name="Plant Systems Biology data submission"/>
        </authorList>
    </citation>
    <scope>NUCLEOTIDE SEQUENCE</scope>
    <source>
        <strain evidence="6">D6</strain>
    </source>
</reference>
<keyword evidence="7" id="KW-1185">Reference proteome</keyword>
<feature type="compositionally biased region" description="Polar residues" evidence="5">
    <location>
        <begin position="522"/>
        <end position="538"/>
    </location>
</feature>
<feature type="region of interest" description="Disordered" evidence="5">
    <location>
        <begin position="209"/>
        <end position="255"/>
    </location>
</feature>
<evidence type="ECO:0000256" key="4">
    <source>
        <dbReference type="ARBA" id="ARBA00023242"/>
    </source>
</evidence>
<comment type="similarity">
    <text evidence="2">Belongs to the RRP1 family.</text>
</comment>
<feature type="compositionally biased region" description="Acidic residues" evidence="5">
    <location>
        <begin position="512"/>
        <end position="521"/>
    </location>
</feature>
<dbReference type="GO" id="GO:0006364">
    <property type="term" value="P:rRNA processing"/>
    <property type="evidence" value="ECO:0007669"/>
    <property type="project" value="UniProtKB-KW"/>
</dbReference>
<keyword evidence="4" id="KW-0539">Nucleus</keyword>
<evidence type="ECO:0000313" key="6">
    <source>
        <dbReference type="EMBL" id="CAB9509414.1"/>
    </source>
</evidence>
<dbReference type="EMBL" id="CAICTM010000388">
    <property type="protein sequence ID" value="CAB9509414.1"/>
    <property type="molecule type" value="Genomic_DNA"/>
</dbReference>
<feature type="compositionally biased region" description="Basic residues" evidence="5">
    <location>
        <begin position="539"/>
        <end position="551"/>
    </location>
</feature>
<feature type="compositionally biased region" description="Basic residues" evidence="5">
    <location>
        <begin position="681"/>
        <end position="695"/>
    </location>
</feature>
<sequence>MARKKKNKNQQKQATGAREEGNAVTKSATKAKNEEVSEADAAGGAILIGSKRSPAAAAANQKDEPRLTRQKRQKVQNQTKNKLATTNKNDTSMETLGDEFRELLQRDHVSDTEWRHFGRFLVASEDSITRQMAVDRILQYLTAKAGDAGLSKLDLLQLWKGLWAPLYKVDRSVQESVAQLMHGLTGPLEEDLMAGQIYLDMEMEEQMALEDSQQEQELMEDDDSDDNIQDNEVEQDTTMEEDGETQGDNDDQNNNKKHIRSAALVQLMVRAFFQTVVSEWDNLEESQINKCYTLIRCVLREVYVYLATRQWNIGLIKLLNDAIAEEALMKRPNGVRLHLMDIALEELAKVGQQQQVEFKPITEVIFLEVMEPFFSMAAHGFGDKTVQARAVEKVLKKFLMEHSLVSPQGDDKKSKELIILNQVHVGTVSSFIFEMASDESTPQANRKCLYDIYKTYERQRKKMGSDMELSFDAVKPGLTEPVDDDEGEEDSDFSEEQLVEEDDDDLQKLGFMEEESDDANEEPQQSANTTAEKPSQAANKKKRKKKRKKKDKSANKEDGDEGQSQDPAASKQEDEKVSAKKRKKKSKKRGKHEEASDQEKATKMPEQEAETNSADSGEDAGGGKKRKKMKRRVSFDQHNQARSWKASMHGLRKLDPSEAICKSPERSILLNKGAKSPVTRPGRKGRNSRKKPSYL</sequence>
<accession>A0A9N8DYD5</accession>
<organism evidence="6 7">
    <name type="scientific">Seminavis robusta</name>
    <dbReference type="NCBI Taxonomy" id="568900"/>
    <lineage>
        <taxon>Eukaryota</taxon>
        <taxon>Sar</taxon>
        <taxon>Stramenopiles</taxon>
        <taxon>Ochrophyta</taxon>
        <taxon>Bacillariophyta</taxon>
        <taxon>Bacillariophyceae</taxon>
        <taxon>Bacillariophycidae</taxon>
        <taxon>Naviculales</taxon>
        <taxon>Naviculaceae</taxon>
        <taxon>Seminavis</taxon>
    </lineage>
</organism>
<evidence type="ECO:0000256" key="2">
    <source>
        <dbReference type="ARBA" id="ARBA00006374"/>
    </source>
</evidence>
<name>A0A9N8DYD5_9STRA</name>
<dbReference type="AlphaFoldDB" id="A0A9N8DYD5"/>
<dbReference type="InterPro" id="IPR010301">
    <property type="entry name" value="RRP1"/>
</dbReference>
<dbReference type="GO" id="GO:0005634">
    <property type="term" value="C:nucleus"/>
    <property type="evidence" value="ECO:0007669"/>
    <property type="project" value="UniProtKB-SubCell"/>
</dbReference>
<dbReference type="PANTHER" id="PTHR13026">
    <property type="entry name" value="NNP-1 PROTEIN NOVEL NUCLEAR PROTEIN 1 NOP52"/>
    <property type="match status" value="1"/>
</dbReference>
<feature type="region of interest" description="Disordered" evidence="5">
    <location>
        <begin position="467"/>
        <end position="695"/>
    </location>
</feature>
<evidence type="ECO:0000256" key="5">
    <source>
        <dbReference type="SAM" id="MobiDB-lite"/>
    </source>
</evidence>
<feature type="compositionally biased region" description="Basic residues" evidence="5">
    <location>
        <begin position="623"/>
        <end position="632"/>
    </location>
</feature>
<feature type="compositionally biased region" description="Acidic residues" evidence="5">
    <location>
        <begin position="481"/>
        <end position="505"/>
    </location>
</feature>
<feature type="region of interest" description="Disordered" evidence="5">
    <location>
        <begin position="1"/>
        <end position="92"/>
    </location>
</feature>
<dbReference type="OrthoDB" id="2019504at2759"/>
<comment type="caution">
    <text evidence="6">The sequence shown here is derived from an EMBL/GenBank/DDBJ whole genome shotgun (WGS) entry which is preliminary data.</text>
</comment>
<feature type="compositionally biased region" description="Acidic residues" evidence="5">
    <location>
        <begin position="209"/>
        <end position="251"/>
    </location>
</feature>
<feature type="compositionally biased region" description="Basic and acidic residues" evidence="5">
    <location>
        <begin position="591"/>
        <end position="606"/>
    </location>
</feature>